<evidence type="ECO:0000256" key="6">
    <source>
        <dbReference type="ARBA" id="ARBA00023277"/>
    </source>
</evidence>
<dbReference type="GO" id="GO:0046872">
    <property type="term" value="F:metal ion binding"/>
    <property type="evidence" value="ECO:0007669"/>
    <property type="project" value="UniProtKB-KW"/>
</dbReference>
<evidence type="ECO:0000256" key="5">
    <source>
        <dbReference type="ARBA" id="ARBA00022801"/>
    </source>
</evidence>
<dbReference type="SUPFAM" id="SSF51556">
    <property type="entry name" value="Metallo-dependent hydrolases"/>
    <property type="match status" value="1"/>
</dbReference>
<feature type="active site" description="Proton donor/acceptor" evidence="10">
    <location>
        <position position="280"/>
    </location>
</feature>
<dbReference type="CDD" id="cd00854">
    <property type="entry name" value="NagA"/>
    <property type="match status" value="1"/>
</dbReference>
<feature type="binding site" evidence="12">
    <location>
        <position position="201"/>
    </location>
    <ligand>
        <name>Zn(2+)</name>
        <dbReference type="ChEBI" id="CHEBI:29105"/>
    </ligand>
</feature>
<feature type="binding site" evidence="12">
    <location>
        <position position="222"/>
    </location>
    <ligand>
        <name>Zn(2+)</name>
        <dbReference type="ChEBI" id="CHEBI:29105"/>
    </ligand>
</feature>
<proteinExistence type="inferred from homology"/>
<dbReference type="Proteomes" id="UP000249260">
    <property type="component" value="Unassembled WGS sequence"/>
</dbReference>
<dbReference type="Gene3D" id="3.20.20.140">
    <property type="entry name" value="Metal-dependent hydrolases"/>
    <property type="match status" value="1"/>
</dbReference>
<dbReference type="AlphaFoldDB" id="A0A328TZP0"/>
<dbReference type="InterPro" id="IPR032466">
    <property type="entry name" value="Metal_Hydrolase"/>
</dbReference>
<feature type="binding site" evidence="11">
    <location>
        <begin position="225"/>
        <end position="226"/>
    </location>
    <ligand>
        <name>substrate</name>
    </ligand>
</feature>
<comment type="cofactor">
    <cofactor evidence="12">
        <name>a divalent metal cation</name>
        <dbReference type="ChEBI" id="CHEBI:60240"/>
    </cofactor>
    <text evidence="12">Binds 1 divalent metal cation per subunit.</text>
</comment>
<evidence type="ECO:0000256" key="12">
    <source>
        <dbReference type="PIRSR" id="PIRSR038994-3"/>
    </source>
</evidence>
<evidence type="ECO:0000256" key="3">
    <source>
        <dbReference type="ARBA" id="ARBA00018029"/>
    </source>
</evidence>
<evidence type="ECO:0000256" key="4">
    <source>
        <dbReference type="ARBA" id="ARBA00022723"/>
    </source>
</evidence>
<dbReference type="FunFam" id="3.20.20.140:FF:000004">
    <property type="entry name" value="N-acetylglucosamine-6-phosphate deacetylase"/>
    <property type="match status" value="1"/>
</dbReference>
<keyword evidence="5 9" id="KW-0378">Hydrolase</keyword>
<evidence type="ECO:0000256" key="11">
    <source>
        <dbReference type="PIRSR" id="PIRSR038994-2"/>
    </source>
</evidence>
<comment type="caution">
    <text evidence="14">The sequence shown here is derived from an EMBL/GenBank/DDBJ whole genome shotgun (WGS) entry which is preliminary data.</text>
</comment>
<comment type="pathway">
    <text evidence="8">Amino-sugar metabolism; N-acetylneuraminate degradation; D-fructose 6-phosphate from N-acetylneuraminate: step 4/5.</text>
</comment>
<evidence type="ECO:0000256" key="8">
    <source>
        <dbReference type="ARBA" id="ARBA00060590"/>
    </source>
</evidence>
<protein>
    <recommendedName>
        <fullName evidence="3">N-acetylglucosamine-6-phosphate deacetylase</fullName>
        <ecNumber evidence="2">3.5.1.25</ecNumber>
    </recommendedName>
</protein>
<comment type="catalytic activity">
    <reaction evidence="7">
        <text>N-acetyl-D-glucosamine 6-phosphate + H2O = D-glucosamine 6-phosphate + acetate</text>
        <dbReference type="Rhea" id="RHEA:22936"/>
        <dbReference type="ChEBI" id="CHEBI:15377"/>
        <dbReference type="ChEBI" id="CHEBI:30089"/>
        <dbReference type="ChEBI" id="CHEBI:57513"/>
        <dbReference type="ChEBI" id="CHEBI:58725"/>
        <dbReference type="EC" id="3.5.1.25"/>
    </reaction>
</comment>
<reference evidence="14 15" key="1">
    <citation type="submission" date="2018-06" db="EMBL/GenBank/DDBJ databases">
        <title>Paenibacillus montanisoli sp. nov., isolated from mountain area soil.</title>
        <authorList>
            <person name="Wu M."/>
        </authorList>
    </citation>
    <scope>NUCLEOTIDE SEQUENCE [LARGE SCALE GENOMIC DNA]</scope>
    <source>
        <strain evidence="14 15">RA17</strain>
    </source>
</reference>
<evidence type="ECO:0000256" key="1">
    <source>
        <dbReference type="ARBA" id="ARBA00010716"/>
    </source>
</evidence>
<keyword evidence="6 9" id="KW-0119">Carbohydrate metabolism</keyword>
<comment type="similarity">
    <text evidence="1 9">Belongs to the metallo-dependent hydrolases superfamily. NagA family.</text>
</comment>
<gene>
    <name evidence="14" type="primary">nagA</name>
    <name evidence="14" type="ORF">DL346_10340</name>
</gene>
<dbReference type="SUPFAM" id="SSF51338">
    <property type="entry name" value="Composite domain of metallo-dependent hydrolases"/>
    <property type="match status" value="1"/>
</dbReference>
<dbReference type="OrthoDB" id="9776488at2"/>
<dbReference type="InterPro" id="IPR003764">
    <property type="entry name" value="GlcNAc_6-P_deAcase"/>
</dbReference>
<evidence type="ECO:0000256" key="10">
    <source>
        <dbReference type="PIRSR" id="PIRSR038994-1"/>
    </source>
</evidence>
<dbReference type="GO" id="GO:0006046">
    <property type="term" value="P:N-acetylglucosamine catabolic process"/>
    <property type="evidence" value="ECO:0007669"/>
    <property type="project" value="TreeGrafter"/>
</dbReference>
<dbReference type="EMBL" id="QLUW01000002">
    <property type="protein sequence ID" value="RAP75830.1"/>
    <property type="molecule type" value="Genomic_DNA"/>
</dbReference>
<dbReference type="GO" id="GO:0008448">
    <property type="term" value="F:N-acetylglucosamine-6-phosphate deacetylase activity"/>
    <property type="evidence" value="ECO:0007669"/>
    <property type="project" value="UniProtKB-EC"/>
</dbReference>
<keyword evidence="15" id="KW-1185">Reference proteome</keyword>
<dbReference type="Pfam" id="PF01979">
    <property type="entry name" value="Amidohydro_1"/>
    <property type="match status" value="1"/>
</dbReference>
<evidence type="ECO:0000256" key="2">
    <source>
        <dbReference type="ARBA" id="ARBA00011899"/>
    </source>
</evidence>
<feature type="binding site" evidence="11">
    <location>
        <position position="146"/>
    </location>
    <ligand>
        <name>substrate</name>
    </ligand>
</feature>
<evidence type="ECO:0000313" key="14">
    <source>
        <dbReference type="EMBL" id="RAP75830.1"/>
    </source>
</evidence>
<evidence type="ECO:0000256" key="9">
    <source>
        <dbReference type="PIRNR" id="PIRNR038994"/>
    </source>
</evidence>
<feature type="binding site" evidence="12">
    <location>
        <position position="135"/>
    </location>
    <ligand>
        <name>Zn(2+)</name>
        <dbReference type="ChEBI" id="CHEBI:29105"/>
    </ligand>
</feature>
<feature type="binding site" evidence="11">
    <location>
        <begin position="310"/>
        <end position="312"/>
    </location>
    <ligand>
        <name>substrate</name>
    </ligand>
</feature>
<evidence type="ECO:0000259" key="13">
    <source>
        <dbReference type="Pfam" id="PF01979"/>
    </source>
</evidence>
<dbReference type="EC" id="3.5.1.25" evidence="2"/>
<evidence type="ECO:0000256" key="7">
    <source>
        <dbReference type="ARBA" id="ARBA00047647"/>
    </source>
</evidence>
<sequence length="390" mass="42013">MSLHSACWRNATIYTPEGIVNQGTLIVDEDGKITAIGGPELTVEPDLQTFDACGLLLIPGLIDVHIHGGNGYGVMAGEYEQLDGISRFHAAHGTTSFLATTTTAPLDQIKRALQQAAITIQRGVSGAELLGIHLEGPYINEKRRGAQSKSDIRLSTTKELKELFEASDRQIKLITLAPEVNGGMEAVRQLVDWGVTVSAGHSDATYEEVREAVRCGLRHTTHHFNGMSPLHHREPGLAGAGLLLPELTTELICDGIHVHPAVVKLLFELKGPMNVCMITDAVECAGLPDGDYDDVTMKDGHIYLKDGSSLAGSSLTMIQALRNAIRFTGYPLEKVLPSFTQVPSRQIGVDGRKGSLQPGKDADLLLLDRDLNVCATVVGGKTVYRRPAND</sequence>
<dbReference type="PANTHER" id="PTHR11113:SF14">
    <property type="entry name" value="N-ACETYLGLUCOSAMINE-6-PHOSPHATE DEACETYLASE"/>
    <property type="match status" value="1"/>
</dbReference>
<accession>A0A328TZP0</accession>
<dbReference type="InterPro" id="IPR011059">
    <property type="entry name" value="Metal-dep_hydrolase_composite"/>
</dbReference>
<dbReference type="NCBIfam" id="TIGR00221">
    <property type="entry name" value="nagA"/>
    <property type="match status" value="1"/>
</dbReference>
<evidence type="ECO:0000313" key="15">
    <source>
        <dbReference type="Proteomes" id="UP000249260"/>
    </source>
</evidence>
<feature type="binding site" evidence="11">
    <location>
        <position position="257"/>
    </location>
    <ligand>
        <name>substrate</name>
    </ligand>
</feature>
<feature type="binding site" evidence="11">
    <location>
        <position position="233"/>
    </location>
    <ligand>
        <name>substrate</name>
    </ligand>
</feature>
<keyword evidence="4 12" id="KW-0479">Metal-binding</keyword>
<dbReference type="PIRSF" id="PIRSF038994">
    <property type="entry name" value="NagA"/>
    <property type="match status" value="1"/>
</dbReference>
<dbReference type="InterPro" id="IPR006680">
    <property type="entry name" value="Amidohydro-rel"/>
</dbReference>
<dbReference type="PANTHER" id="PTHR11113">
    <property type="entry name" value="N-ACETYLGLUCOSAMINE-6-PHOSPHATE DEACETYLASE"/>
    <property type="match status" value="1"/>
</dbReference>
<feature type="domain" description="Amidohydrolase-related" evidence="13">
    <location>
        <begin position="57"/>
        <end position="383"/>
    </location>
</feature>
<name>A0A328TZP0_9BACL</name>
<organism evidence="14 15">
    <name type="scientific">Paenibacillus montanisoli</name>
    <dbReference type="NCBI Taxonomy" id="2081970"/>
    <lineage>
        <taxon>Bacteria</taxon>
        <taxon>Bacillati</taxon>
        <taxon>Bacillota</taxon>
        <taxon>Bacilli</taxon>
        <taxon>Bacillales</taxon>
        <taxon>Paenibacillaceae</taxon>
        <taxon>Paenibacillus</taxon>
    </lineage>
</organism>
<dbReference type="Gene3D" id="2.30.40.10">
    <property type="entry name" value="Urease, subunit C, domain 1"/>
    <property type="match status" value="1"/>
</dbReference>
<dbReference type="RefSeq" id="WP_112882055.1">
    <property type="nucleotide sequence ID" value="NZ_QLUW01000002.1"/>
</dbReference>